<dbReference type="Gene3D" id="2.60.40.1180">
    <property type="entry name" value="Golgi alpha-mannosidase II"/>
    <property type="match status" value="1"/>
</dbReference>
<proteinExistence type="inferred from homology"/>
<dbReference type="PANTHER" id="PTHR43576">
    <property type="entry name" value="ALPHA-L-ARABINOFURANOSIDASE C-RELATED"/>
    <property type="match status" value="1"/>
</dbReference>
<dbReference type="EC" id="3.2.1.55" evidence="5"/>
<dbReference type="GO" id="GO:0000272">
    <property type="term" value="P:polysaccharide catabolic process"/>
    <property type="evidence" value="ECO:0007669"/>
    <property type="project" value="TreeGrafter"/>
</dbReference>
<dbReference type="InterPro" id="IPR013780">
    <property type="entry name" value="Glyco_hydro_b"/>
</dbReference>
<name>A0A9D2FTQ8_9FIRM</name>
<dbReference type="InterPro" id="IPR055235">
    <property type="entry name" value="ASD1_cat"/>
</dbReference>
<reference evidence="10" key="1">
    <citation type="journal article" date="2021" name="PeerJ">
        <title>Extensive microbial diversity within the chicken gut microbiome revealed by metagenomics and culture.</title>
        <authorList>
            <person name="Gilroy R."/>
            <person name="Ravi A."/>
            <person name="Getino M."/>
            <person name="Pursley I."/>
            <person name="Horton D.L."/>
            <person name="Alikhan N.F."/>
            <person name="Baker D."/>
            <person name="Gharbi K."/>
            <person name="Hall N."/>
            <person name="Watson M."/>
            <person name="Adriaenssens E.M."/>
            <person name="Foster-Nyarko E."/>
            <person name="Jarju S."/>
            <person name="Secka A."/>
            <person name="Antonio M."/>
            <person name="Oren A."/>
            <person name="Chaudhuri R.R."/>
            <person name="La Ragione R."/>
            <person name="Hildebrand F."/>
            <person name="Pallen M.J."/>
        </authorList>
    </citation>
    <scope>NUCLEOTIDE SEQUENCE</scope>
    <source>
        <strain evidence="10">1068</strain>
    </source>
</reference>
<keyword evidence="7" id="KW-0119">Carbohydrate metabolism</keyword>
<evidence type="ECO:0000256" key="5">
    <source>
        <dbReference type="ARBA" id="ARBA00012670"/>
    </source>
</evidence>
<keyword evidence="6" id="KW-0378">Hydrolase</keyword>
<dbReference type="SUPFAM" id="SSF51445">
    <property type="entry name" value="(Trans)glycosidases"/>
    <property type="match status" value="1"/>
</dbReference>
<dbReference type="AlphaFoldDB" id="A0A9D2FTQ8"/>
<gene>
    <name evidence="10" type="ORF">H9809_11535</name>
</gene>
<dbReference type="InterPro" id="IPR017853">
    <property type="entry name" value="GH"/>
</dbReference>
<comment type="similarity">
    <text evidence="3">Belongs to the glycosyl hydrolase 51 family.</text>
</comment>
<sequence length="502" mass="57485">MVTSLVINPNNKKSKIHKEIYGHFSEHLGRCIYEGLYVGEDSPIPNVNGMRTDVVEALKEMKIPVLRWPGGCFADEYHWMDGVGPKEKRKKIINTHWGGVVEDNSFGTHEFFELCRQLGCEAYVNGNLGSGTVREMSEWVEYMTFEGVSPMADMRKENGSEESWDVAFFGVGNENWGCGGNMTPEHYANEYRRYQTYVRDYKKDKKIYKIACGPNVDDYDWTEGVMSTCFRHCEPKFHGFMDGLSLHYYVHPEGWEIKGSATEFDDTVWYKTMHKALYMDELIKRHGAIMDKYDPDKHVGLIVDEWGTWFTVEPGTNPGFLYQQNTMRDALVAGITLNIFNKNSQRVRMANIAQLVNVLQAVILTEGEKMLKTPTYHVFNMYKYHQDATLVDSHIEKKNVGTEEYQVPNLSESVSVDEDGVLHITITNLSLDESYDIDTTVLHKKVTSVTGELLTDEMHAMNTFEEPERVQVKEFKDVKITDKGLSFTIPACSVLHLAVKED</sequence>
<dbReference type="SUPFAM" id="SSF51011">
    <property type="entry name" value="Glycosyl hydrolase domain"/>
    <property type="match status" value="1"/>
</dbReference>
<dbReference type="SMART" id="SM00813">
    <property type="entry name" value="Alpha-L-AF_C"/>
    <property type="match status" value="1"/>
</dbReference>
<evidence type="ECO:0000256" key="6">
    <source>
        <dbReference type="ARBA" id="ARBA00022801"/>
    </source>
</evidence>
<accession>A0A9D2FTQ8</accession>
<evidence type="ECO:0000256" key="4">
    <source>
        <dbReference type="ARBA" id="ARBA00011165"/>
    </source>
</evidence>
<dbReference type="PANTHER" id="PTHR43576:SF2">
    <property type="entry name" value="INTRACELLULAR EXO-ALPHA-L-ARABINOFURANOSIDASE 2"/>
    <property type="match status" value="1"/>
</dbReference>
<evidence type="ECO:0000256" key="1">
    <source>
        <dbReference type="ARBA" id="ARBA00001462"/>
    </source>
</evidence>
<evidence type="ECO:0000256" key="3">
    <source>
        <dbReference type="ARBA" id="ARBA00007186"/>
    </source>
</evidence>
<dbReference type="EMBL" id="DXBG01000269">
    <property type="protein sequence ID" value="HIZ66507.1"/>
    <property type="molecule type" value="Genomic_DNA"/>
</dbReference>
<comment type="subunit">
    <text evidence="4">Homohexamer; trimer of dimers.</text>
</comment>
<evidence type="ECO:0000313" key="10">
    <source>
        <dbReference type="EMBL" id="HIZ66507.1"/>
    </source>
</evidence>
<comment type="caution">
    <text evidence="10">The sequence shown here is derived from an EMBL/GenBank/DDBJ whole genome shotgun (WGS) entry which is preliminary data.</text>
</comment>
<dbReference type="Gene3D" id="3.20.20.80">
    <property type="entry name" value="Glycosidases"/>
    <property type="match status" value="1"/>
</dbReference>
<evidence type="ECO:0000256" key="2">
    <source>
        <dbReference type="ARBA" id="ARBA00004881"/>
    </source>
</evidence>
<dbReference type="GO" id="GO:0046373">
    <property type="term" value="P:L-arabinose metabolic process"/>
    <property type="evidence" value="ECO:0007669"/>
    <property type="project" value="InterPro"/>
</dbReference>
<dbReference type="Proteomes" id="UP000824056">
    <property type="component" value="Unassembled WGS sequence"/>
</dbReference>
<dbReference type="Pfam" id="PF06964">
    <property type="entry name" value="Alpha-L-AF_C"/>
    <property type="match status" value="1"/>
</dbReference>
<comment type="catalytic activity">
    <reaction evidence="1">
        <text>Hydrolysis of terminal non-reducing alpha-L-arabinofuranoside residues in alpha-L-arabinosides.</text>
        <dbReference type="EC" id="3.2.1.55"/>
    </reaction>
</comment>
<dbReference type="InterPro" id="IPR010720">
    <property type="entry name" value="Alpha-L-AF_C"/>
</dbReference>
<organism evidence="10 11">
    <name type="scientific">Candidatus Blautia pullicola</name>
    <dbReference type="NCBI Taxonomy" id="2838498"/>
    <lineage>
        <taxon>Bacteria</taxon>
        <taxon>Bacillati</taxon>
        <taxon>Bacillota</taxon>
        <taxon>Clostridia</taxon>
        <taxon>Lachnospirales</taxon>
        <taxon>Lachnospiraceae</taxon>
        <taxon>Blautia</taxon>
    </lineage>
</organism>
<keyword evidence="8" id="KW-0326">Glycosidase</keyword>
<reference evidence="10" key="2">
    <citation type="submission" date="2021-04" db="EMBL/GenBank/DDBJ databases">
        <authorList>
            <person name="Gilroy R."/>
        </authorList>
    </citation>
    <scope>NUCLEOTIDE SEQUENCE</scope>
    <source>
        <strain evidence="10">1068</strain>
    </source>
</reference>
<comment type="pathway">
    <text evidence="2">Glycan metabolism.</text>
</comment>
<protein>
    <recommendedName>
        <fullName evidence="5">non-reducing end alpha-L-arabinofuranosidase</fullName>
        <ecNumber evidence="5">3.2.1.55</ecNumber>
    </recommendedName>
</protein>
<evidence type="ECO:0000313" key="11">
    <source>
        <dbReference type="Proteomes" id="UP000824056"/>
    </source>
</evidence>
<evidence type="ECO:0000259" key="9">
    <source>
        <dbReference type="SMART" id="SM00813"/>
    </source>
</evidence>
<evidence type="ECO:0000256" key="7">
    <source>
        <dbReference type="ARBA" id="ARBA00023277"/>
    </source>
</evidence>
<dbReference type="Pfam" id="PF22848">
    <property type="entry name" value="ASD1_dom"/>
    <property type="match status" value="1"/>
</dbReference>
<feature type="domain" description="Alpha-L-arabinofuranosidase C-terminal" evidence="9">
    <location>
        <begin position="304"/>
        <end position="493"/>
    </location>
</feature>
<dbReference type="GO" id="GO:0046556">
    <property type="term" value="F:alpha-L-arabinofuranosidase activity"/>
    <property type="evidence" value="ECO:0007669"/>
    <property type="project" value="UniProtKB-EC"/>
</dbReference>
<evidence type="ECO:0000256" key="8">
    <source>
        <dbReference type="ARBA" id="ARBA00023295"/>
    </source>
</evidence>